<feature type="domain" description="Thiamine pyrophosphate enzyme TPP-binding" evidence="2">
    <location>
        <begin position="58"/>
        <end position="204"/>
    </location>
</feature>
<dbReference type="InterPro" id="IPR029061">
    <property type="entry name" value="THDP-binding"/>
</dbReference>
<evidence type="ECO:0000313" key="4">
    <source>
        <dbReference type="Proteomes" id="UP000184603"/>
    </source>
</evidence>
<dbReference type="PANTHER" id="PTHR42897">
    <property type="entry name" value="PYRUVATE SYNTHASE SUBUNIT PORB"/>
    <property type="match status" value="1"/>
</dbReference>
<dbReference type="Proteomes" id="UP000184603">
    <property type="component" value="Unassembled WGS sequence"/>
</dbReference>
<dbReference type="InterPro" id="IPR051479">
    <property type="entry name" value="PorB-like"/>
</dbReference>
<reference evidence="3 4" key="1">
    <citation type="submission" date="2016-12" db="EMBL/GenBank/DDBJ databases">
        <authorList>
            <person name="Song W.-J."/>
            <person name="Kurnit D.M."/>
        </authorList>
    </citation>
    <scope>NUCLEOTIDE SEQUENCE [LARGE SCALE GENOMIC DNA]</scope>
    <source>
        <strain evidence="3 4">DSM 18488</strain>
    </source>
</reference>
<organism evidence="3 4">
    <name type="scientific">Desulfopila aestuarii DSM 18488</name>
    <dbReference type="NCBI Taxonomy" id="1121416"/>
    <lineage>
        <taxon>Bacteria</taxon>
        <taxon>Pseudomonadati</taxon>
        <taxon>Thermodesulfobacteriota</taxon>
        <taxon>Desulfobulbia</taxon>
        <taxon>Desulfobulbales</taxon>
        <taxon>Desulfocapsaceae</taxon>
        <taxon>Desulfopila</taxon>
    </lineage>
</organism>
<dbReference type="Gene3D" id="3.40.50.970">
    <property type="match status" value="2"/>
</dbReference>
<evidence type="ECO:0000313" key="3">
    <source>
        <dbReference type="EMBL" id="SHO48165.1"/>
    </source>
</evidence>
<proteinExistence type="predicted"/>
<dbReference type="GO" id="GO:0030976">
    <property type="term" value="F:thiamine pyrophosphate binding"/>
    <property type="evidence" value="ECO:0007669"/>
    <property type="project" value="InterPro"/>
</dbReference>
<keyword evidence="4" id="KW-1185">Reference proteome</keyword>
<evidence type="ECO:0000259" key="2">
    <source>
        <dbReference type="Pfam" id="PF02775"/>
    </source>
</evidence>
<dbReference type="GO" id="GO:0016491">
    <property type="term" value="F:oxidoreductase activity"/>
    <property type="evidence" value="ECO:0007669"/>
    <property type="project" value="UniProtKB-KW"/>
</dbReference>
<keyword evidence="1" id="KW-0560">Oxidoreductase</keyword>
<dbReference type="SUPFAM" id="SSF52518">
    <property type="entry name" value="Thiamin diphosphate-binding fold (THDP-binding)"/>
    <property type="match status" value="1"/>
</dbReference>
<dbReference type="CDD" id="cd03376">
    <property type="entry name" value="TPP_PFOR_porB_like"/>
    <property type="match status" value="1"/>
</dbReference>
<dbReference type="InterPro" id="IPR011766">
    <property type="entry name" value="TPP_enzyme_TPP-bd"/>
</dbReference>
<dbReference type="EMBL" id="FRFE01000009">
    <property type="protein sequence ID" value="SHO48165.1"/>
    <property type="molecule type" value="Genomic_DNA"/>
</dbReference>
<dbReference type="Pfam" id="PF02775">
    <property type="entry name" value="TPP_enzyme_C"/>
    <property type="match status" value="1"/>
</dbReference>
<dbReference type="STRING" id="1121416.SAMN02745220_02166"/>
<evidence type="ECO:0000256" key="1">
    <source>
        <dbReference type="ARBA" id="ARBA00023002"/>
    </source>
</evidence>
<dbReference type="AlphaFoldDB" id="A0A1M7Y676"/>
<dbReference type="PANTHER" id="PTHR42897:SF1">
    <property type="entry name" value="2-OXOACID OXIDOREDUCTASE (FERREDOXIN)"/>
    <property type="match status" value="1"/>
</dbReference>
<accession>A0A1M7Y676</accession>
<gene>
    <name evidence="3" type="ORF">SAMN02745220_02166</name>
</gene>
<protein>
    <submittedName>
        <fullName evidence="3">Ketoisovalerate ferredoxin oxidoreductase, beta subunit</fullName>
    </submittedName>
</protein>
<sequence>MLTIKDPTKGLVAHGVSTCAGCGLELAIRVILDVMGENTIIVIPPSCSALFSGFGNETTLRIPGVQGNLENTAAIAAGVRAGLEYQGKGDINVLGLAGDGGTADIGLQSLSGALERGDKILYVCYDNEAYMNTGIQGSSSTPMGAWTTTTPYGKPVKRKNLMQIVGAHGIPYAASASIGYIDDLRKKVVKAKAAIAEGPAFLHIHAPCPTGWGYDPALTVELAKLAVSTRCWNLFELVDGSKVNITKKVNKVKPAEEYLTPQKRFTGIDATTLAMVQTQIDKDYARLELLAGLSCETDSAA</sequence>
<name>A0A1M7Y676_9BACT</name>
<dbReference type="GO" id="GO:0044281">
    <property type="term" value="P:small molecule metabolic process"/>
    <property type="evidence" value="ECO:0007669"/>
    <property type="project" value="UniProtKB-ARBA"/>
</dbReference>